<dbReference type="Pfam" id="PF02698">
    <property type="entry name" value="DUF218"/>
    <property type="match status" value="1"/>
</dbReference>
<reference evidence="3 4" key="1">
    <citation type="submission" date="2017-06" db="EMBL/GenBank/DDBJ databases">
        <authorList>
            <person name="Kim H.J."/>
            <person name="Triplett B.A."/>
        </authorList>
    </citation>
    <scope>NUCLEOTIDE SEQUENCE [LARGE SCALE GENOMIC DNA]</scope>
    <source>
        <strain evidence="3 4">DSM 11445</strain>
    </source>
</reference>
<accession>A0A239GUT3</accession>
<keyword evidence="1" id="KW-1133">Transmembrane helix</keyword>
<dbReference type="Proteomes" id="UP000198440">
    <property type="component" value="Unassembled WGS sequence"/>
</dbReference>
<sequence length="260" mass="28261">MDTLFFIFSKLVGLCFQIETWLAVTLAIAAFAGLLGRKRLSASLSAAAFVAVTFISIFPVGEVLLAPLEAEYVAQNIPEHIDGIIVLGGVESPRKTLRWNQPQLNDASERLIATASLAIAHTEARIVYAGGSGRLLDTVSGRAPLPPIAIEVFSSLGIYPERIIWEDQSRNTAENAQLSFDLVQPAPGETWILVTSAFHMGRAMASFEAAGWLNVVPYPVDYRTGSFTGGMGWDFSSNLEDLNTAIKEWVGRLAYQLTGR</sequence>
<dbReference type="InterPro" id="IPR003848">
    <property type="entry name" value="DUF218"/>
</dbReference>
<keyword evidence="1" id="KW-0472">Membrane</keyword>
<dbReference type="AlphaFoldDB" id="A0A239GUT3"/>
<dbReference type="InterPro" id="IPR051599">
    <property type="entry name" value="Cell_Envelope_Assoc"/>
</dbReference>
<keyword evidence="1" id="KW-0812">Transmembrane</keyword>
<dbReference type="EMBL" id="FZON01000029">
    <property type="protein sequence ID" value="SNS72890.1"/>
    <property type="molecule type" value="Genomic_DNA"/>
</dbReference>
<dbReference type="OrthoDB" id="9809813at2"/>
<evidence type="ECO:0000313" key="4">
    <source>
        <dbReference type="Proteomes" id="UP000198440"/>
    </source>
</evidence>
<feature type="transmembrane region" description="Helical" evidence="1">
    <location>
        <begin position="6"/>
        <end position="35"/>
    </location>
</feature>
<gene>
    <name evidence="3" type="ORF">SAMN04488078_102910</name>
</gene>
<dbReference type="GO" id="GO:0005886">
    <property type="term" value="C:plasma membrane"/>
    <property type="evidence" value="ECO:0007669"/>
    <property type="project" value="TreeGrafter"/>
</dbReference>
<dbReference type="RefSeq" id="WP_089278640.1">
    <property type="nucleotide sequence ID" value="NZ_FZON01000029.1"/>
</dbReference>
<proteinExistence type="predicted"/>
<evidence type="ECO:0000256" key="1">
    <source>
        <dbReference type="SAM" id="Phobius"/>
    </source>
</evidence>
<protein>
    <submittedName>
        <fullName evidence="3">Uncharacterized SAM-binding protein YcdF, DUF218 family</fullName>
    </submittedName>
</protein>
<dbReference type="Gene3D" id="3.40.50.620">
    <property type="entry name" value="HUPs"/>
    <property type="match status" value="1"/>
</dbReference>
<feature type="domain" description="DUF218" evidence="2">
    <location>
        <begin position="82"/>
        <end position="251"/>
    </location>
</feature>
<dbReference type="GO" id="GO:0000270">
    <property type="term" value="P:peptidoglycan metabolic process"/>
    <property type="evidence" value="ECO:0007669"/>
    <property type="project" value="TreeGrafter"/>
</dbReference>
<name>A0A239GUT3_9RHOB</name>
<dbReference type="PANTHER" id="PTHR30336">
    <property type="entry name" value="INNER MEMBRANE PROTEIN, PROBABLE PERMEASE"/>
    <property type="match status" value="1"/>
</dbReference>
<feature type="transmembrane region" description="Helical" evidence="1">
    <location>
        <begin position="47"/>
        <end position="68"/>
    </location>
</feature>
<dbReference type="PANTHER" id="PTHR30336:SF4">
    <property type="entry name" value="ENVELOPE BIOGENESIS FACTOR ELYC"/>
    <property type="match status" value="1"/>
</dbReference>
<evidence type="ECO:0000259" key="2">
    <source>
        <dbReference type="Pfam" id="PF02698"/>
    </source>
</evidence>
<dbReference type="CDD" id="cd06259">
    <property type="entry name" value="YdcF-like"/>
    <property type="match status" value="1"/>
</dbReference>
<evidence type="ECO:0000313" key="3">
    <source>
        <dbReference type="EMBL" id="SNS72890.1"/>
    </source>
</evidence>
<dbReference type="GO" id="GO:0043164">
    <property type="term" value="P:Gram-negative-bacterium-type cell wall biogenesis"/>
    <property type="evidence" value="ECO:0007669"/>
    <property type="project" value="TreeGrafter"/>
</dbReference>
<organism evidence="3 4">
    <name type="scientific">Antarctobacter heliothermus</name>
    <dbReference type="NCBI Taxonomy" id="74033"/>
    <lineage>
        <taxon>Bacteria</taxon>
        <taxon>Pseudomonadati</taxon>
        <taxon>Pseudomonadota</taxon>
        <taxon>Alphaproteobacteria</taxon>
        <taxon>Rhodobacterales</taxon>
        <taxon>Roseobacteraceae</taxon>
        <taxon>Antarctobacter</taxon>
    </lineage>
</organism>
<dbReference type="InterPro" id="IPR014729">
    <property type="entry name" value="Rossmann-like_a/b/a_fold"/>
</dbReference>